<organism evidence="1 2">
    <name type="scientific">Mytilus edulis</name>
    <name type="common">Blue mussel</name>
    <dbReference type="NCBI Taxonomy" id="6550"/>
    <lineage>
        <taxon>Eukaryota</taxon>
        <taxon>Metazoa</taxon>
        <taxon>Spiralia</taxon>
        <taxon>Lophotrochozoa</taxon>
        <taxon>Mollusca</taxon>
        <taxon>Bivalvia</taxon>
        <taxon>Autobranchia</taxon>
        <taxon>Pteriomorphia</taxon>
        <taxon>Mytilida</taxon>
        <taxon>Mytiloidea</taxon>
        <taxon>Mytilidae</taxon>
        <taxon>Mytilinae</taxon>
        <taxon>Mytilus</taxon>
    </lineage>
</organism>
<reference evidence="1" key="1">
    <citation type="submission" date="2021-03" db="EMBL/GenBank/DDBJ databases">
        <authorList>
            <person name="Bekaert M."/>
        </authorList>
    </citation>
    <scope>NUCLEOTIDE SEQUENCE</scope>
</reference>
<evidence type="ECO:0000313" key="1">
    <source>
        <dbReference type="EMBL" id="CAG2254453.1"/>
    </source>
</evidence>
<dbReference type="Proteomes" id="UP000683360">
    <property type="component" value="Unassembled WGS sequence"/>
</dbReference>
<sequence length="461" mass="51161">MPAVKCPVPDCQYETDDLDAVVVAALLTTHATVHSAAAGAIVSAKVEKLLECCDETLRRDITRSAGGSLVDKSEQEVLAAMRTLTVREENTMVDSCGYCGKKGHGKSAPPKIRQKECPAYGHTCKKCERDNHYESVCRSNTSKPKVKQNEESESAVFDSLCAATVSPLGKRTIQLDHHLYSQMYNTWIKRPSQPQPFINIVVKVVEDDYKQLGFQNSLVSQQRSTVIPAMADTGCQSCLAGIKVLYKIGLTKRDLIPDQDKNELETRQIVYITDSSDKFFLSKEACITLGIISENFPTIGEITGSVTDTSALKNDENRFTTQIDCNCPKRQTPPPIPVKLPFPPTEENVPKLQNFLLEHYKSSTFNTCEHQPLPLMEGPPLKLMIDPKATPVACHTPVPVPLHWQDDVKASLDQDVRLGVIEPVPVGEPVTFLMSIKDIRKQCYTHLSSISSKVHRNALYH</sequence>
<comment type="caution">
    <text evidence="1">The sequence shown here is derived from an EMBL/GenBank/DDBJ whole genome shotgun (WGS) entry which is preliminary data.</text>
</comment>
<name>A0A8S3VH81_MYTED</name>
<dbReference type="EMBL" id="CAJPWZ010003244">
    <property type="protein sequence ID" value="CAG2254453.1"/>
    <property type="molecule type" value="Genomic_DNA"/>
</dbReference>
<evidence type="ECO:0000313" key="2">
    <source>
        <dbReference type="Proteomes" id="UP000683360"/>
    </source>
</evidence>
<dbReference type="OrthoDB" id="6155563at2759"/>
<gene>
    <name evidence="1" type="ORF">MEDL_65918</name>
</gene>
<proteinExistence type="predicted"/>
<keyword evidence="2" id="KW-1185">Reference proteome</keyword>
<protein>
    <submittedName>
        <fullName evidence="1">Uncharacterized protein</fullName>
    </submittedName>
</protein>
<accession>A0A8S3VH81</accession>
<dbReference type="AlphaFoldDB" id="A0A8S3VH81"/>